<organism evidence="3 4">
    <name type="scientific">Marinibaculum pumilum</name>
    <dbReference type="NCBI Taxonomy" id="1766165"/>
    <lineage>
        <taxon>Bacteria</taxon>
        <taxon>Pseudomonadati</taxon>
        <taxon>Pseudomonadota</taxon>
        <taxon>Alphaproteobacteria</taxon>
        <taxon>Rhodospirillales</taxon>
        <taxon>Rhodospirillaceae</taxon>
        <taxon>Marinibaculum</taxon>
    </lineage>
</organism>
<protein>
    <recommendedName>
        <fullName evidence="2">UPF0102 protein ACFOGJ_22185</fullName>
    </recommendedName>
</protein>
<dbReference type="PANTHER" id="PTHR34039:SF1">
    <property type="entry name" value="UPF0102 PROTEIN YRAN"/>
    <property type="match status" value="1"/>
</dbReference>
<dbReference type="PANTHER" id="PTHR34039">
    <property type="entry name" value="UPF0102 PROTEIN YRAN"/>
    <property type="match status" value="1"/>
</dbReference>
<dbReference type="InterPro" id="IPR011856">
    <property type="entry name" value="tRNA_endonuc-like_dom_sf"/>
</dbReference>
<sequence>MTANERSARQRRWRDGRRAEALAVLWLRLKGYRVLARNWRHAGGEVDIIARRGGVIVAVEVKRRADESRLAEALEGLARGQQRRIARAAMAFVQRHAARASGDRAAAVPALRFDLIVVRGCRLRHLRDVWRLDD</sequence>
<keyword evidence="4" id="KW-1185">Reference proteome</keyword>
<dbReference type="Gene3D" id="3.40.1350.10">
    <property type="match status" value="1"/>
</dbReference>
<proteinExistence type="inferred from homology"/>
<evidence type="ECO:0000256" key="2">
    <source>
        <dbReference type="HAMAP-Rule" id="MF_00048"/>
    </source>
</evidence>
<gene>
    <name evidence="3" type="ORF">ACFOGJ_22185</name>
</gene>
<comment type="caution">
    <text evidence="3">The sequence shown here is derived from an EMBL/GenBank/DDBJ whole genome shotgun (WGS) entry which is preliminary data.</text>
</comment>
<dbReference type="InterPro" id="IPR011335">
    <property type="entry name" value="Restrct_endonuc-II-like"/>
</dbReference>
<accession>A0ABV7L5M7</accession>
<comment type="similarity">
    <text evidence="1 2">Belongs to the UPF0102 family.</text>
</comment>
<dbReference type="RefSeq" id="WP_379904706.1">
    <property type="nucleotide sequence ID" value="NZ_JBHRTR010000035.1"/>
</dbReference>
<dbReference type="Proteomes" id="UP001595528">
    <property type="component" value="Unassembled WGS sequence"/>
</dbReference>
<dbReference type="EMBL" id="JBHRTR010000035">
    <property type="protein sequence ID" value="MFC3229976.1"/>
    <property type="molecule type" value="Genomic_DNA"/>
</dbReference>
<name>A0ABV7L5M7_9PROT</name>
<dbReference type="Pfam" id="PF02021">
    <property type="entry name" value="UPF0102"/>
    <property type="match status" value="1"/>
</dbReference>
<dbReference type="HAMAP" id="MF_00048">
    <property type="entry name" value="UPF0102"/>
    <property type="match status" value="1"/>
</dbReference>
<dbReference type="InterPro" id="IPR003509">
    <property type="entry name" value="UPF0102_YraN-like"/>
</dbReference>
<evidence type="ECO:0000313" key="4">
    <source>
        <dbReference type="Proteomes" id="UP001595528"/>
    </source>
</evidence>
<evidence type="ECO:0000256" key="1">
    <source>
        <dbReference type="ARBA" id="ARBA00006738"/>
    </source>
</evidence>
<evidence type="ECO:0000313" key="3">
    <source>
        <dbReference type="EMBL" id="MFC3229976.1"/>
    </source>
</evidence>
<dbReference type="SUPFAM" id="SSF52980">
    <property type="entry name" value="Restriction endonuclease-like"/>
    <property type="match status" value="1"/>
</dbReference>
<reference evidence="4" key="1">
    <citation type="journal article" date="2019" name="Int. J. Syst. Evol. Microbiol.">
        <title>The Global Catalogue of Microorganisms (GCM) 10K type strain sequencing project: providing services to taxonomists for standard genome sequencing and annotation.</title>
        <authorList>
            <consortium name="The Broad Institute Genomics Platform"/>
            <consortium name="The Broad Institute Genome Sequencing Center for Infectious Disease"/>
            <person name="Wu L."/>
            <person name="Ma J."/>
        </authorList>
    </citation>
    <scope>NUCLEOTIDE SEQUENCE [LARGE SCALE GENOMIC DNA]</scope>
    <source>
        <strain evidence="4">KCTC 42964</strain>
    </source>
</reference>